<dbReference type="PANTHER" id="PTHR48041">
    <property type="entry name" value="ABC TRANSPORTER G FAMILY MEMBER 28"/>
    <property type="match status" value="1"/>
</dbReference>
<evidence type="ECO:0000313" key="9">
    <source>
        <dbReference type="Proteomes" id="UP001190700"/>
    </source>
</evidence>
<evidence type="ECO:0000256" key="3">
    <source>
        <dbReference type="ARBA" id="ARBA00022692"/>
    </source>
</evidence>
<keyword evidence="3 6" id="KW-0812">Transmembrane</keyword>
<proteinExistence type="predicted"/>
<keyword evidence="2" id="KW-0813">Transport</keyword>
<reference evidence="8 9" key="1">
    <citation type="journal article" date="2015" name="Genome Biol. Evol.">
        <title>Comparative Genomics of a Bacterivorous Green Alga Reveals Evolutionary Causalities and Consequences of Phago-Mixotrophic Mode of Nutrition.</title>
        <authorList>
            <person name="Burns J.A."/>
            <person name="Paasch A."/>
            <person name="Narechania A."/>
            <person name="Kim E."/>
        </authorList>
    </citation>
    <scope>NUCLEOTIDE SEQUENCE [LARGE SCALE GENOMIC DNA]</scope>
    <source>
        <strain evidence="8 9">PLY_AMNH</strain>
    </source>
</reference>
<dbReference type="GO" id="GO:0005886">
    <property type="term" value="C:plasma membrane"/>
    <property type="evidence" value="ECO:0007669"/>
    <property type="project" value="TreeGrafter"/>
</dbReference>
<feature type="domain" description="ABC-2 type transporter transmembrane" evidence="7">
    <location>
        <begin position="227"/>
        <end position="380"/>
    </location>
</feature>
<evidence type="ECO:0000256" key="4">
    <source>
        <dbReference type="ARBA" id="ARBA00022989"/>
    </source>
</evidence>
<sequence length="404" mass="44642">MRSWDDSDYKLGALMLKGYNISEFLLDVIVGTTLADNCLKGTSVDTRSASTGDMSGASALPFTLDNDDDHVVASTHSSTYDDHGLIDIQIGDDDHDETGAETWKQLNHSNFPRSMLGIDGAEAGPRGHLETIAEVDEVRGSHQPQLDDFYVQSDLAKKNCWEAALAQGDGGTQLCNGGVEGTVEHTATDDTMPNPGGGCGDDVFPGTAEDLSFSKEMYPHSMLREMWILLRYRFRYFKFPAYVACHFLLPAVLGGLLSSIYFDQKHDDIGILNIICVLQIIFVISIMLFGQVTVEQMAIERPVLIRERQDAYFRLSTYTMVWMLHTALVGLLSALMFSCTLYPFIGLREDWGAFVYFVLNWYVAVMIAECIGHALAALLKVSVLYPCHGGIIIQRGCAMDTALL</sequence>
<feature type="transmembrane region" description="Helical" evidence="6">
    <location>
        <begin position="315"/>
        <end position="345"/>
    </location>
</feature>
<protein>
    <recommendedName>
        <fullName evidence="7">ABC-2 type transporter transmembrane domain-containing protein</fullName>
    </recommendedName>
</protein>
<dbReference type="Proteomes" id="UP001190700">
    <property type="component" value="Unassembled WGS sequence"/>
</dbReference>
<dbReference type="InterPro" id="IPR050352">
    <property type="entry name" value="ABCG_transporters"/>
</dbReference>
<gene>
    <name evidence="8" type="ORF">CYMTET_10243</name>
</gene>
<comment type="subcellular location">
    <subcellularLocation>
        <location evidence="1">Membrane</location>
        <topology evidence="1">Multi-pass membrane protein</topology>
    </subcellularLocation>
</comment>
<dbReference type="InterPro" id="IPR013525">
    <property type="entry name" value="ABC2_TM"/>
</dbReference>
<dbReference type="PANTHER" id="PTHR48041:SF139">
    <property type="entry name" value="PROTEIN SCARLET"/>
    <property type="match status" value="1"/>
</dbReference>
<accession>A0AAE0GQ19</accession>
<evidence type="ECO:0000313" key="8">
    <source>
        <dbReference type="EMBL" id="KAK3281996.1"/>
    </source>
</evidence>
<feature type="transmembrane region" description="Helical" evidence="6">
    <location>
        <begin position="269"/>
        <end position="294"/>
    </location>
</feature>
<dbReference type="Pfam" id="PF01061">
    <property type="entry name" value="ABC2_membrane"/>
    <property type="match status" value="1"/>
</dbReference>
<evidence type="ECO:0000256" key="1">
    <source>
        <dbReference type="ARBA" id="ARBA00004141"/>
    </source>
</evidence>
<evidence type="ECO:0000259" key="7">
    <source>
        <dbReference type="Pfam" id="PF01061"/>
    </source>
</evidence>
<keyword evidence="9" id="KW-1185">Reference proteome</keyword>
<evidence type="ECO:0000256" key="5">
    <source>
        <dbReference type="ARBA" id="ARBA00023136"/>
    </source>
</evidence>
<name>A0AAE0GQ19_9CHLO</name>
<dbReference type="AlphaFoldDB" id="A0AAE0GQ19"/>
<dbReference type="GO" id="GO:0140359">
    <property type="term" value="F:ABC-type transporter activity"/>
    <property type="evidence" value="ECO:0007669"/>
    <property type="project" value="InterPro"/>
</dbReference>
<feature type="transmembrane region" description="Helical" evidence="6">
    <location>
        <begin position="351"/>
        <end position="379"/>
    </location>
</feature>
<dbReference type="EMBL" id="LGRX02003595">
    <property type="protein sequence ID" value="KAK3281996.1"/>
    <property type="molecule type" value="Genomic_DNA"/>
</dbReference>
<keyword evidence="5 6" id="KW-0472">Membrane</keyword>
<organism evidence="8 9">
    <name type="scientific">Cymbomonas tetramitiformis</name>
    <dbReference type="NCBI Taxonomy" id="36881"/>
    <lineage>
        <taxon>Eukaryota</taxon>
        <taxon>Viridiplantae</taxon>
        <taxon>Chlorophyta</taxon>
        <taxon>Pyramimonadophyceae</taxon>
        <taxon>Pyramimonadales</taxon>
        <taxon>Pyramimonadaceae</taxon>
        <taxon>Cymbomonas</taxon>
    </lineage>
</organism>
<feature type="transmembrane region" description="Helical" evidence="6">
    <location>
        <begin position="239"/>
        <end position="257"/>
    </location>
</feature>
<keyword evidence="4 6" id="KW-1133">Transmembrane helix</keyword>
<evidence type="ECO:0000256" key="2">
    <source>
        <dbReference type="ARBA" id="ARBA00022448"/>
    </source>
</evidence>
<comment type="caution">
    <text evidence="8">The sequence shown here is derived from an EMBL/GenBank/DDBJ whole genome shotgun (WGS) entry which is preliminary data.</text>
</comment>
<evidence type="ECO:0000256" key="6">
    <source>
        <dbReference type="SAM" id="Phobius"/>
    </source>
</evidence>